<comment type="caution">
    <text evidence="1">The sequence shown here is derived from an EMBL/GenBank/DDBJ whole genome shotgun (WGS) entry which is preliminary data.</text>
</comment>
<reference evidence="1 2" key="1">
    <citation type="submission" date="2017-03" db="EMBL/GenBank/DDBJ databases">
        <title>Genome sequence of Clostridium hungatei DSM 14427.</title>
        <authorList>
            <person name="Poehlein A."/>
            <person name="Daniel R."/>
        </authorList>
    </citation>
    <scope>NUCLEOTIDE SEQUENCE [LARGE SCALE GENOMIC DNA]</scope>
    <source>
        <strain evidence="1 2">DSM 14427</strain>
    </source>
</reference>
<proteinExistence type="predicted"/>
<dbReference type="AlphaFoldDB" id="A0A1V4SI14"/>
<organism evidence="1 2">
    <name type="scientific">Ruminiclostridium hungatei</name>
    <name type="common">Clostridium hungatei</name>
    <dbReference type="NCBI Taxonomy" id="48256"/>
    <lineage>
        <taxon>Bacteria</taxon>
        <taxon>Bacillati</taxon>
        <taxon>Bacillota</taxon>
        <taxon>Clostridia</taxon>
        <taxon>Eubacteriales</taxon>
        <taxon>Oscillospiraceae</taxon>
        <taxon>Ruminiclostridium</taxon>
    </lineage>
</organism>
<evidence type="ECO:0000313" key="2">
    <source>
        <dbReference type="Proteomes" id="UP000191554"/>
    </source>
</evidence>
<dbReference type="Pfam" id="PF00132">
    <property type="entry name" value="Hexapep"/>
    <property type="match status" value="1"/>
</dbReference>
<name>A0A1V4SI14_RUMHU</name>
<accession>A0A1V4SI14</accession>
<dbReference type="EC" id="2.3.1.89" evidence="1"/>
<keyword evidence="1" id="KW-0012">Acyltransferase</keyword>
<dbReference type="OrthoDB" id="9803036at2"/>
<protein>
    <submittedName>
        <fullName evidence="1">2,3,4,5-tetrahydropyridine-2,6-dicarboxylate N-acetyltransferase</fullName>
        <ecNumber evidence="1">2.3.1.89</ecNumber>
    </submittedName>
</protein>
<dbReference type="InterPro" id="IPR047324">
    <property type="entry name" value="LbH_gamma_CA-like"/>
</dbReference>
<dbReference type="PANTHER" id="PTHR13061">
    <property type="entry name" value="DYNACTIN SUBUNIT P25"/>
    <property type="match status" value="1"/>
</dbReference>
<dbReference type="RefSeq" id="WP_080065348.1">
    <property type="nucleotide sequence ID" value="NZ_MZGX01000020.1"/>
</dbReference>
<dbReference type="PANTHER" id="PTHR13061:SF29">
    <property type="entry name" value="GAMMA CARBONIC ANHYDRASE-LIKE 1, MITOCHONDRIAL-RELATED"/>
    <property type="match status" value="1"/>
</dbReference>
<dbReference type="GO" id="GO:0047200">
    <property type="term" value="F:tetrahydrodipicolinate N-acetyltransferase activity"/>
    <property type="evidence" value="ECO:0007669"/>
    <property type="project" value="UniProtKB-EC"/>
</dbReference>
<keyword evidence="1" id="KW-0808">Transferase</keyword>
<sequence>MISDFNNITPRIHETAFVAPNSTVIGDVVLGESTTVWYNAVLRGDIDRIVVGDNTNIQEGCILHCKKGADIRIGSRVTVGHGAILHSCHVGDNTLIGMGAIVLDDSVIGNNCLVAAGSVVTPRTQIPDGSLIAGSPAVVKRVLSQQEIEEIKLNANEYINLLKYYK</sequence>
<dbReference type="InterPro" id="IPR001451">
    <property type="entry name" value="Hexapep"/>
</dbReference>
<dbReference type="Proteomes" id="UP000191554">
    <property type="component" value="Unassembled WGS sequence"/>
</dbReference>
<gene>
    <name evidence="1" type="primary">dapH</name>
    <name evidence="1" type="ORF">CLHUN_28940</name>
</gene>
<dbReference type="InterPro" id="IPR050484">
    <property type="entry name" value="Transf_Hexapept/Carb_Anhydrase"/>
</dbReference>
<dbReference type="CDD" id="cd04645">
    <property type="entry name" value="LbH_gamma_CA_like"/>
    <property type="match status" value="1"/>
</dbReference>
<dbReference type="InterPro" id="IPR011004">
    <property type="entry name" value="Trimer_LpxA-like_sf"/>
</dbReference>
<dbReference type="EMBL" id="MZGX01000020">
    <property type="protein sequence ID" value="OPX43146.1"/>
    <property type="molecule type" value="Genomic_DNA"/>
</dbReference>
<dbReference type="STRING" id="48256.CLHUN_28940"/>
<dbReference type="SUPFAM" id="SSF51161">
    <property type="entry name" value="Trimeric LpxA-like enzymes"/>
    <property type="match status" value="1"/>
</dbReference>
<evidence type="ECO:0000313" key="1">
    <source>
        <dbReference type="EMBL" id="OPX43146.1"/>
    </source>
</evidence>
<dbReference type="Gene3D" id="2.160.10.10">
    <property type="entry name" value="Hexapeptide repeat proteins"/>
    <property type="match status" value="1"/>
</dbReference>
<keyword evidence="2" id="KW-1185">Reference proteome</keyword>